<proteinExistence type="inferred from homology"/>
<dbReference type="InterPro" id="IPR050790">
    <property type="entry name" value="ExbB/TolQ_transport"/>
</dbReference>
<comment type="subcellular location">
    <subcellularLocation>
        <location evidence="1">Cell membrane</location>
        <topology evidence="1">Multi-pass membrane protein</topology>
    </subcellularLocation>
    <subcellularLocation>
        <location evidence="8">Membrane</location>
        <topology evidence="8">Multi-pass membrane protein</topology>
    </subcellularLocation>
</comment>
<dbReference type="PANTHER" id="PTHR30625:SF15">
    <property type="entry name" value="BIOPOLYMER TRANSPORT PROTEIN EXBB"/>
    <property type="match status" value="1"/>
</dbReference>
<dbReference type="EMBL" id="CP024785">
    <property type="protein sequence ID" value="AUB36757.1"/>
    <property type="molecule type" value="Genomic_DNA"/>
</dbReference>
<evidence type="ECO:0000256" key="7">
    <source>
        <dbReference type="ARBA" id="ARBA00023136"/>
    </source>
</evidence>
<dbReference type="RefSeq" id="WP_100898611.1">
    <property type="nucleotide sequence ID" value="NZ_CAWNNC010000001.1"/>
</dbReference>
<reference evidence="12 13" key="1">
    <citation type="submission" date="2017-11" db="EMBL/GenBank/DDBJ databases">
        <title>Complete genome of a free-living desiccation-tolerant cyanobacterium and its photosynthetic adaptation to extreme terrestrial habitat.</title>
        <authorList>
            <person name="Shang J."/>
        </authorList>
    </citation>
    <scope>NUCLEOTIDE SEQUENCE [LARGE SCALE GENOMIC DNA]</scope>
    <source>
        <strain evidence="12 13">CCNUN1</strain>
    </source>
</reference>
<evidence type="ECO:0000256" key="1">
    <source>
        <dbReference type="ARBA" id="ARBA00004651"/>
    </source>
</evidence>
<dbReference type="GO" id="GO:0017038">
    <property type="term" value="P:protein import"/>
    <property type="evidence" value="ECO:0007669"/>
    <property type="project" value="TreeGrafter"/>
</dbReference>
<dbReference type="Pfam" id="PF01618">
    <property type="entry name" value="MotA_ExbB"/>
    <property type="match status" value="1"/>
</dbReference>
<keyword evidence="13" id="KW-1185">Reference proteome</keyword>
<dbReference type="AlphaFoldDB" id="A0A2K8SMW7"/>
<evidence type="ECO:0000313" key="13">
    <source>
        <dbReference type="Proteomes" id="UP000232003"/>
    </source>
</evidence>
<keyword evidence="2 8" id="KW-0813">Transport</keyword>
<name>A0A2K8SMW7_9NOSO</name>
<evidence type="ECO:0000256" key="3">
    <source>
        <dbReference type="ARBA" id="ARBA00022475"/>
    </source>
</evidence>
<dbReference type="KEGG" id="nfl:COO91_02682"/>
<feature type="transmembrane region" description="Helical" evidence="10">
    <location>
        <begin position="13"/>
        <end position="34"/>
    </location>
</feature>
<evidence type="ECO:0000313" key="12">
    <source>
        <dbReference type="EMBL" id="AUB36757.1"/>
    </source>
</evidence>
<feature type="transmembrane region" description="Helical" evidence="10">
    <location>
        <begin position="111"/>
        <end position="132"/>
    </location>
</feature>
<accession>A0A2K8SMW7</accession>
<feature type="transmembrane region" description="Helical" evidence="10">
    <location>
        <begin position="159"/>
        <end position="179"/>
    </location>
</feature>
<evidence type="ECO:0000256" key="5">
    <source>
        <dbReference type="ARBA" id="ARBA00022927"/>
    </source>
</evidence>
<evidence type="ECO:0000259" key="11">
    <source>
        <dbReference type="Pfam" id="PF01618"/>
    </source>
</evidence>
<keyword evidence="6 10" id="KW-1133">Transmembrane helix</keyword>
<evidence type="ECO:0000256" key="4">
    <source>
        <dbReference type="ARBA" id="ARBA00022692"/>
    </source>
</evidence>
<feature type="compositionally biased region" description="Pro residues" evidence="9">
    <location>
        <begin position="232"/>
        <end position="242"/>
    </location>
</feature>
<evidence type="ECO:0000256" key="6">
    <source>
        <dbReference type="ARBA" id="ARBA00022989"/>
    </source>
</evidence>
<dbReference type="OrthoDB" id="9785627at2"/>
<comment type="similarity">
    <text evidence="8">Belongs to the exbB/tolQ family.</text>
</comment>
<organism evidence="12 13">
    <name type="scientific">Nostoc flagelliforme CCNUN1</name>
    <dbReference type="NCBI Taxonomy" id="2038116"/>
    <lineage>
        <taxon>Bacteria</taxon>
        <taxon>Bacillati</taxon>
        <taxon>Cyanobacteriota</taxon>
        <taxon>Cyanophyceae</taxon>
        <taxon>Nostocales</taxon>
        <taxon>Nostocaceae</taxon>
        <taxon>Nostoc</taxon>
    </lineage>
</organism>
<gene>
    <name evidence="12" type="ORF">COO91_02682</name>
</gene>
<dbReference type="PANTHER" id="PTHR30625">
    <property type="entry name" value="PROTEIN TOLQ"/>
    <property type="match status" value="1"/>
</dbReference>
<evidence type="ECO:0000256" key="10">
    <source>
        <dbReference type="SAM" id="Phobius"/>
    </source>
</evidence>
<keyword evidence="5 8" id="KW-0653">Protein transport</keyword>
<keyword evidence="4 10" id="KW-0812">Transmembrane</keyword>
<feature type="region of interest" description="Disordered" evidence="9">
    <location>
        <begin position="203"/>
        <end position="242"/>
    </location>
</feature>
<keyword evidence="3" id="KW-1003">Cell membrane</keyword>
<dbReference type="GO" id="GO:0005886">
    <property type="term" value="C:plasma membrane"/>
    <property type="evidence" value="ECO:0007669"/>
    <property type="project" value="UniProtKB-SubCell"/>
</dbReference>
<evidence type="ECO:0000256" key="2">
    <source>
        <dbReference type="ARBA" id="ARBA00022448"/>
    </source>
</evidence>
<evidence type="ECO:0000256" key="8">
    <source>
        <dbReference type="RuleBase" id="RU004057"/>
    </source>
</evidence>
<dbReference type="Proteomes" id="UP000232003">
    <property type="component" value="Chromosome"/>
</dbReference>
<protein>
    <submittedName>
        <fullName evidence="12">ExbB, biopolymer transport protein ExbB</fullName>
    </submittedName>
</protein>
<feature type="domain" description="MotA/TolQ/ExbB proton channel" evidence="11">
    <location>
        <begin position="69"/>
        <end position="190"/>
    </location>
</feature>
<dbReference type="InterPro" id="IPR002898">
    <property type="entry name" value="MotA_ExbB_proton_chnl"/>
</dbReference>
<keyword evidence="7 10" id="KW-0472">Membrane</keyword>
<evidence type="ECO:0000256" key="9">
    <source>
        <dbReference type="SAM" id="MobiDB-lite"/>
    </source>
</evidence>
<sequence length="242" mass="26809">MDILDLFYKGGPAMWPLLILSILSLSVIFERLWFWLRILTQEKQIVDRILDAAQHNWQEAADIAKQASHQPVGRFLYAPLRFPKTDAETFRLALESTAEDELAGMRRGEKLLEAVIALAPLLGLLGTVLGLIQSLRSIRIGDLGTESTAGVTTGIGESLISTAAGLIVAIISLVFYRLFQSFVVNQVKVFRKAGNEMELLYRQSPPDFSNSTSGIVRENFTPPRKPGKTRLPEPPEPPNAPN</sequence>